<dbReference type="GO" id="GO:0005737">
    <property type="term" value="C:cytoplasm"/>
    <property type="evidence" value="ECO:0007669"/>
    <property type="project" value="UniProtKB-SubCell"/>
</dbReference>
<keyword evidence="14 17" id="KW-0057">Aromatic amino acid biosynthesis</keyword>
<evidence type="ECO:0000256" key="3">
    <source>
        <dbReference type="ARBA" id="ARBA00004496"/>
    </source>
</evidence>
<dbReference type="GO" id="GO:0009423">
    <property type="term" value="P:chorismate biosynthetic process"/>
    <property type="evidence" value="ECO:0007669"/>
    <property type="project" value="UniProtKB-UniRule"/>
</dbReference>
<evidence type="ECO:0000256" key="15">
    <source>
        <dbReference type="ARBA" id="ARBA00023239"/>
    </source>
</evidence>
<dbReference type="eggNOG" id="COG0337">
    <property type="taxonomic scope" value="Bacteria"/>
</dbReference>
<dbReference type="PANTHER" id="PTHR43622">
    <property type="entry name" value="3-DEHYDROQUINATE SYNTHASE"/>
    <property type="match status" value="1"/>
</dbReference>
<dbReference type="OrthoDB" id="9806583at2"/>
<feature type="binding site" evidence="17">
    <location>
        <position position="186"/>
    </location>
    <ligand>
        <name>Zn(2+)</name>
        <dbReference type="ChEBI" id="CHEBI:29105"/>
    </ligand>
</feature>
<dbReference type="Pfam" id="PF24621">
    <property type="entry name" value="DHQS_C"/>
    <property type="match status" value="1"/>
</dbReference>
<dbReference type="CDD" id="cd08195">
    <property type="entry name" value="DHQS"/>
    <property type="match status" value="1"/>
</dbReference>
<evidence type="ECO:0000256" key="4">
    <source>
        <dbReference type="ARBA" id="ARBA00004661"/>
    </source>
</evidence>
<dbReference type="HAMAP" id="MF_00110">
    <property type="entry name" value="DHQ_synthase"/>
    <property type="match status" value="1"/>
</dbReference>
<evidence type="ECO:0000256" key="17">
    <source>
        <dbReference type="HAMAP-Rule" id="MF_00110"/>
    </source>
</evidence>
<dbReference type="NCBIfam" id="TIGR01357">
    <property type="entry name" value="aroB"/>
    <property type="match status" value="1"/>
</dbReference>
<comment type="catalytic activity">
    <reaction evidence="1 17">
        <text>7-phospho-2-dehydro-3-deoxy-D-arabino-heptonate = 3-dehydroquinate + phosphate</text>
        <dbReference type="Rhea" id="RHEA:21968"/>
        <dbReference type="ChEBI" id="CHEBI:32364"/>
        <dbReference type="ChEBI" id="CHEBI:43474"/>
        <dbReference type="ChEBI" id="CHEBI:58394"/>
        <dbReference type="EC" id="4.2.3.4"/>
    </reaction>
</comment>
<comment type="subcellular location">
    <subcellularLocation>
        <location evidence="3 17">Cytoplasm</location>
    </subcellularLocation>
</comment>
<dbReference type="EC" id="4.2.3.4" evidence="6 17"/>
<feature type="binding site" evidence="17">
    <location>
        <position position="247"/>
    </location>
    <ligand>
        <name>Zn(2+)</name>
        <dbReference type="ChEBI" id="CHEBI:29105"/>
    </ligand>
</feature>
<keyword evidence="13 17" id="KW-0520">NAD</keyword>
<evidence type="ECO:0000256" key="1">
    <source>
        <dbReference type="ARBA" id="ARBA00001393"/>
    </source>
</evidence>
<dbReference type="GO" id="GO:0000166">
    <property type="term" value="F:nucleotide binding"/>
    <property type="evidence" value="ECO:0007669"/>
    <property type="project" value="UniProtKB-KW"/>
</dbReference>
<dbReference type="GO" id="GO:0009073">
    <property type="term" value="P:aromatic amino acid family biosynthetic process"/>
    <property type="evidence" value="ECO:0007669"/>
    <property type="project" value="UniProtKB-KW"/>
</dbReference>
<comment type="similarity">
    <text evidence="5 17">Belongs to the sugar phosphate cyclases superfamily. Dehydroquinate synthase family.</text>
</comment>
<proteinExistence type="inferred from homology"/>
<sequence length="354" mass="40067">MKKKLFVDLKENSYNILIEKGLLNKLGEELKNIYFGEKIFIITDENVDKYYGSKVKDELDKIGYKTRKMVLAPGEKTKSFSTLPSIYNELLDFKLTRKELIITLGGGVIGDLGGFAASTFLRGVSFIQIPTSLLAQVDSSVGGKVAVDLEKGKNLVGSFYQPKAVFIDPDVLNTLPEKFYKDGMAEVIKYGCIKDRDFFYMLKSLKSREEVMNNIEDILYKCCYIKKSVVERDEKDLGERMLLNFGHTLGHAIEKYYNFTGYSHGEAVAIGMYNISLKSEDEGITEKGVAEEIKEILINYDLPYKVDIKDNNKIIDTISLDKKNIGNVLKVILLKSIGESIIYDTTSDFFKVVR</sequence>
<feature type="binding site" evidence="17">
    <location>
        <position position="264"/>
    </location>
    <ligand>
        <name>Zn(2+)</name>
        <dbReference type="ChEBI" id="CHEBI:29105"/>
    </ligand>
</feature>
<feature type="binding site" evidence="17">
    <location>
        <position position="144"/>
    </location>
    <ligand>
        <name>NAD(+)</name>
        <dbReference type="ChEBI" id="CHEBI:57540"/>
    </ligand>
</feature>
<dbReference type="EMBL" id="MAPZ01000011">
    <property type="protein sequence ID" value="OBY11597.1"/>
    <property type="molecule type" value="Genomic_DNA"/>
</dbReference>
<dbReference type="InterPro" id="IPR030960">
    <property type="entry name" value="DHQS/DOIS_N"/>
</dbReference>
<feature type="binding site" evidence="17">
    <location>
        <begin position="131"/>
        <end position="132"/>
    </location>
    <ligand>
        <name>NAD(+)</name>
        <dbReference type="ChEBI" id="CHEBI:57540"/>
    </ligand>
</feature>
<dbReference type="InterPro" id="IPR050071">
    <property type="entry name" value="Dehydroquinate_synthase"/>
</dbReference>
<feature type="domain" description="3-dehydroquinate synthase N-terminal" evidence="18">
    <location>
        <begin position="69"/>
        <end position="179"/>
    </location>
</feature>
<dbReference type="GO" id="GO:0003856">
    <property type="term" value="F:3-dehydroquinate synthase activity"/>
    <property type="evidence" value="ECO:0007669"/>
    <property type="project" value="UniProtKB-UniRule"/>
</dbReference>
<evidence type="ECO:0000256" key="9">
    <source>
        <dbReference type="ARBA" id="ARBA00022605"/>
    </source>
</evidence>
<evidence type="ECO:0000256" key="16">
    <source>
        <dbReference type="ARBA" id="ARBA00023285"/>
    </source>
</evidence>
<evidence type="ECO:0000256" key="2">
    <source>
        <dbReference type="ARBA" id="ARBA00001911"/>
    </source>
</evidence>
<dbReference type="Gene3D" id="3.40.50.1970">
    <property type="match status" value="1"/>
</dbReference>
<organism evidence="20 21">
    <name type="scientific">Clostridium paraputrificum</name>
    <dbReference type="NCBI Taxonomy" id="29363"/>
    <lineage>
        <taxon>Bacteria</taxon>
        <taxon>Bacillati</taxon>
        <taxon>Bacillota</taxon>
        <taxon>Clostridia</taxon>
        <taxon>Eubacteriales</taxon>
        <taxon>Clostridiaceae</taxon>
        <taxon>Clostridium</taxon>
    </lineage>
</organism>
<keyword evidence="8 17" id="KW-0963">Cytoplasm</keyword>
<dbReference type="PANTHER" id="PTHR43622:SF7">
    <property type="entry name" value="3-DEHYDROQUINATE SYNTHASE, CHLOROPLASTIC"/>
    <property type="match status" value="1"/>
</dbReference>
<comment type="cofactor">
    <cofactor evidence="2 17">
        <name>NAD(+)</name>
        <dbReference type="ChEBI" id="CHEBI:57540"/>
    </cofactor>
</comment>
<comment type="cofactor">
    <cofactor evidence="17">
        <name>Co(2+)</name>
        <dbReference type="ChEBI" id="CHEBI:48828"/>
    </cofactor>
    <cofactor evidence="17">
        <name>Zn(2+)</name>
        <dbReference type="ChEBI" id="CHEBI:29105"/>
    </cofactor>
    <text evidence="17">Binds 1 divalent metal cation per subunit. Can use either Co(2+) or Zn(2+).</text>
</comment>
<dbReference type="PIRSF" id="PIRSF001455">
    <property type="entry name" value="DHQ_synth"/>
    <property type="match status" value="1"/>
</dbReference>
<keyword evidence="21" id="KW-1185">Reference proteome</keyword>
<evidence type="ECO:0000256" key="11">
    <source>
        <dbReference type="ARBA" id="ARBA00022741"/>
    </source>
</evidence>
<evidence type="ECO:0000256" key="12">
    <source>
        <dbReference type="ARBA" id="ARBA00022833"/>
    </source>
</evidence>
<dbReference type="Gene3D" id="1.20.1090.10">
    <property type="entry name" value="Dehydroquinate synthase-like - alpha domain"/>
    <property type="match status" value="1"/>
</dbReference>
<dbReference type="InterPro" id="IPR030963">
    <property type="entry name" value="DHQ_synth_fam"/>
</dbReference>
<protein>
    <recommendedName>
        <fullName evidence="7 17">3-dehydroquinate synthase</fullName>
        <shortName evidence="17">DHQS</shortName>
        <ecNumber evidence="6 17">4.2.3.4</ecNumber>
    </recommendedName>
</protein>
<comment type="function">
    <text evidence="17">Catalyzes the conversion of 3-deoxy-D-arabino-heptulosonate 7-phosphate (DAHP) to dehydroquinate (DHQ).</text>
</comment>
<evidence type="ECO:0000256" key="14">
    <source>
        <dbReference type="ARBA" id="ARBA00023141"/>
    </source>
</evidence>
<keyword evidence="10 17" id="KW-0479">Metal-binding</keyword>
<keyword evidence="9 17" id="KW-0028">Amino-acid biosynthesis</keyword>
<feature type="binding site" evidence="17">
    <location>
        <position position="153"/>
    </location>
    <ligand>
        <name>NAD(+)</name>
        <dbReference type="ChEBI" id="CHEBI:57540"/>
    </ligand>
</feature>
<dbReference type="Proteomes" id="UP000092714">
    <property type="component" value="Unassembled WGS sequence"/>
</dbReference>
<dbReference type="FunFam" id="3.40.50.1970:FF:000001">
    <property type="entry name" value="3-dehydroquinate synthase"/>
    <property type="match status" value="1"/>
</dbReference>
<evidence type="ECO:0000259" key="18">
    <source>
        <dbReference type="Pfam" id="PF01761"/>
    </source>
</evidence>
<feature type="domain" description="3-dehydroquinate synthase C-terminal" evidence="19">
    <location>
        <begin position="183"/>
        <end position="324"/>
    </location>
</feature>
<dbReference type="SUPFAM" id="SSF56796">
    <property type="entry name" value="Dehydroquinate synthase-like"/>
    <property type="match status" value="1"/>
</dbReference>
<dbReference type="Pfam" id="PF01761">
    <property type="entry name" value="DHQ_synthase"/>
    <property type="match status" value="1"/>
</dbReference>
<dbReference type="AlphaFoldDB" id="A0A174UR78"/>
<keyword evidence="12 17" id="KW-0862">Zinc</keyword>
<dbReference type="GO" id="GO:0046872">
    <property type="term" value="F:metal ion binding"/>
    <property type="evidence" value="ECO:0007669"/>
    <property type="project" value="UniProtKB-KW"/>
</dbReference>
<evidence type="ECO:0000256" key="6">
    <source>
        <dbReference type="ARBA" id="ARBA00013031"/>
    </source>
</evidence>
<keyword evidence="11 17" id="KW-0547">Nucleotide-binding</keyword>
<reference evidence="20 21" key="1">
    <citation type="submission" date="2016-06" db="EMBL/GenBank/DDBJ databases">
        <authorList>
            <person name="Kjaerup R.B."/>
            <person name="Dalgaard T.S."/>
            <person name="Juul-Madsen H.R."/>
        </authorList>
    </citation>
    <scope>NUCLEOTIDE SEQUENCE [LARGE SCALE GENOMIC DNA]</scope>
    <source>
        <strain evidence="20 21">373-A1</strain>
    </source>
</reference>
<comment type="caution">
    <text evidence="20">The sequence shown here is derived from an EMBL/GenBank/DDBJ whole genome shotgun (WGS) entry which is preliminary data.</text>
</comment>
<dbReference type="GO" id="GO:0008652">
    <property type="term" value="P:amino acid biosynthetic process"/>
    <property type="evidence" value="ECO:0007669"/>
    <property type="project" value="UniProtKB-KW"/>
</dbReference>
<comment type="pathway">
    <text evidence="4 17">Metabolic intermediate biosynthesis; chorismate biosynthesis; chorismate from D-erythrose 4-phosphate and phosphoenolpyruvate: step 2/7.</text>
</comment>
<comment type="caution">
    <text evidence="17">Lacks conserved residue(s) required for the propagation of feature annotation.</text>
</comment>
<keyword evidence="16 17" id="KW-0170">Cobalt</keyword>
<evidence type="ECO:0000256" key="10">
    <source>
        <dbReference type="ARBA" id="ARBA00022723"/>
    </source>
</evidence>
<dbReference type="InterPro" id="IPR056179">
    <property type="entry name" value="DHQS_C"/>
</dbReference>
<keyword evidence="15 17" id="KW-0456">Lyase</keyword>
<evidence type="ECO:0000256" key="5">
    <source>
        <dbReference type="ARBA" id="ARBA00005412"/>
    </source>
</evidence>
<dbReference type="InterPro" id="IPR016037">
    <property type="entry name" value="DHQ_synth_AroB"/>
</dbReference>
<evidence type="ECO:0000256" key="8">
    <source>
        <dbReference type="ARBA" id="ARBA00022490"/>
    </source>
</evidence>
<dbReference type="RefSeq" id="WP_055184081.1">
    <property type="nucleotide sequence ID" value="NZ_CZBQ01000006.1"/>
</dbReference>
<name>A0A174UR78_9CLOT</name>
<evidence type="ECO:0000256" key="13">
    <source>
        <dbReference type="ARBA" id="ARBA00023027"/>
    </source>
</evidence>
<dbReference type="UniPathway" id="UPA00053">
    <property type="reaction ID" value="UER00085"/>
</dbReference>
<evidence type="ECO:0000313" key="21">
    <source>
        <dbReference type="Proteomes" id="UP000092714"/>
    </source>
</evidence>
<accession>A0A174UR78</accession>
<evidence type="ECO:0000313" key="20">
    <source>
        <dbReference type="EMBL" id="OBY11597.1"/>
    </source>
</evidence>
<evidence type="ECO:0000256" key="7">
    <source>
        <dbReference type="ARBA" id="ARBA00017684"/>
    </source>
</evidence>
<gene>
    <name evidence="17" type="primary">aroB</name>
    <name evidence="20" type="ORF">CP373A1_04195</name>
</gene>
<evidence type="ECO:0000259" key="19">
    <source>
        <dbReference type="Pfam" id="PF24621"/>
    </source>
</evidence>
<feature type="binding site" evidence="17">
    <location>
        <begin position="107"/>
        <end position="111"/>
    </location>
    <ligand>
        <name>NAD(+)</name>
        <dbReference type="ChEBI" id="CHEBI:57540"/>
    </ligand>
</feature>